<accession>A0AAE3R872</accession>
<dbReference type="InterPro" id="IPR023214">
    <property type="entry name" value="HAD_sf"/>
</dbReference>
<sequence length="228" mass="25463">MLPQLIVFDLAGTTVDGADKVPYFLQKALADYGVAIPFEDANELMGLPKPVAIRQLLERHASPSVITEELIDQIHQRFVEDMTDYYQNSPDVKEKEGASETFALLKRHNVKVVVDTGFDRQITDAILERLLWRAKNLIDNSVTSDEVENGRPFPDMIFKAMELTHVQDSKQVAKVGDTASDMQQGDSAGCGWVIGVTTGAYTVEELEREPHTHLIHTLADLHQIFSLS</sequence>
<protein>
    <submittedName>
        <fullName evidence="1">HAD hydrolase-like protein</fullName>
    </submittedName>
</protein>
<dbReference type="EMBL" id="JASJOU010000008">
    <property type="protein sequence ID" value="MDJ1503367.1"/>
    <property type="molecule type" value="Genomic_DNA"/>
</dbReference>
<dbReference type="Proteomes" id="UP001232063">
    <property type="component" value="Unassembled WGS sequence"/>
</dbReference>
<dbReference type="PANTHER" id="PTHR43434:SF19">
    <property type="entry name" value="PHOSPHONOACETALDEHYDE HYDROLASE"/>
    <property type="match status" value="1"/>
</dbReference>
<dbReference type="SFLD" id="SFLDG01129">
    <property type="entry name" value="C1.5:_HAD__Beta-PGM__Phosphata"/>
    <property type="match status" value="1"/>
</dbReference>
<dbReference type="Gene3D" id="3.40.50.1000">
    <property type="entry name" value="HAD superfamily/HAD-like"/>
    <property type="match status" value="1"/>
</dbReference>
<comment type="caution">
    <text evidence="1">The sequence shown here is derived from an EMBL/GenBank/DDBJ whole genome shotgun (WGS) entry which is preliminary data.</text>
</comment>
<evidence type="ECO:0000313" key="1">
    <source>
        <dbReference type="EMBL" id="MDJ1503367.1"/>
    </source>
</evidence>
<dbReference type="GO" id="GO:0006281">
    <property type="term" value="P:DNA repair"/>
    <property type="evidence" value="ECO:0007669"/>
    <property type="project" value="TreeGrafter"/>
</dbReference>
<dbReference type="InterPro" id="IPR036412">
    <property type="entry name" value="HAD-like_sf"/>
</dbReference>
<proteinExistence type="predicted"/>
<dbReference type="GO" id="GO:0005829">
    <property type="term" value="C:cytosol"/>
    <property type="evidence" value="ECO:0007669"/>
    <property type="project" value="TreeGrafter"/>
</dbReference>
<dbReference type="RefSeq" id="WP_314513990.1">
    <property type="nucleotide sequence ID" value="NZ_JASJOU010000008.1"/>
</dbReference>
<dbReference type="Pfam" id="PF13419">
    <property type="entry name" value="HAD_2"/>
    <property type="match status" value="1"/>
</dbReference>
<reference evidence="1" key="1">
    <citation type="submission" date="2023-05" db="EMBL/GenBank/DDBJ databases">
        <authorList>
            <person name="Zhang X."/>
        </authorList>
    </citation>
    <scope>NUCLEOTIDE SEQUENCE</scope>
    <source>
        <strain evidence="1">BD1B2-1</strain>
    </source>
</reference>
<dbReference type="InterPro" id="IPR023198">
    <property type="entry name" value="PGP-like_dom2"/>
</dbReference>
<dbReference type="SFLD" id="SFLDG01135">
    <property type="entry name" value="C1.5.6:_HAD__Beta-PGM__Phospha"/>
    <property type="match status" value="1"/>
</dbReference>
<dbReference type="Gene3D" id="1.10.150.240">
    <property type="entry name" value="Putative phosphatase, domain 2"/>
    <property type="match status" value="1"/>
</dbReference>
<dbReference type="PANTHER" id="PTHR43434">
    <property type="entry name" value="PHOSPHOGLYCOLATE PHOSPHATASE"/>
    <property type="match status" value="1"/>
</dbReference>
<name>A0AAE3R872_9BACT</name>
<dbReference type="SFLD" id="SFLDS00003">
    <property type="entry name" value="Haloacid_Dehalogenase"/>
    <property type="match status" value="1"/>
</dbReference>
<keyword evidence="1" id="KW-0378">Hydrolase</keyword>
<dbReference type="SUPFAM" id="SSF56784">
    <property type="entry name" value="HAD-like"/>
    <property type="match status" value="1"/>
</dbReference>
<dbReference type="InterPro" id="IPR041492">
    <property type="entry name" value="HAD_2"/>
</dbReference>
<gene>
    <name evidence="1" type="ORF">QNI22_22045</name>
</gene>
<dbReference type="InterPro" id="IPR050155">
    <property type="entry name" value="HAD-like_hydrolase_sf"/>
</dbReference>
<dbReference type="AlphaFoldDB" id="A0AAE3R872"/>
<keyword evidence="2" id="KW-1185">Reference proteome</keyword>
<dbReference type="GO" id="GO:0008967">
    <property type="term" value="F:phosphoglycolate phosphatase activity"/>
    <property type="evidence" value="ECO:0007669"/>
    <property type="project" value="TreeGrafter"/>
</dbReference>
<evidence type="ECO:0000313" key="2">
    <source>
        <dbReference type="Proteomes" id="UP001232063"/>
    </source>
</evidence>
<organism evidence="1 2">
    <name type="scientific">Xanthocytophaga agilis</name>
    <dbReference type="NCBI Taxonomy" id="3048010"/>
    <lineage>
        <taxon>Bacteria</taxon>
        <taxon>Pseudomonadati</taxon>
        <taxon>Bacteroidota</taxon>
        <taxon>Cytophagia</taxon>
        <taxon>Cytophagales</taxon>
        <taxon>Rhodocytophagaceae</taxon>
        <taxon>Xanthocytophaga</taxon>
    </lineage>
</organism>